<sequence length="157" mass="17994">MKNFIFIIIFVLISITQALACSCIEENISLGKKVKIEFQRSDLVFTGKVIDIIDNETGETTFSGYPLIYIFEVVQTFKGQSETKIIEVVSARESASCGYKFNLGETYLVYSINSDFYNSYTRNNSDFITSLCDRNKPLATIEKREIRKLQRLSKYSN</sequence>
<protein>
    <recommendedName>
        <fullName evidence="3">Tissue inhibitor of metalloproteinase</fullName>
    </recommendedName>
</protein>
<proteinExistence type="predicted"/>
<reference evidence="1 2" key="1">
    <citation type="submission" date="2014-10" db="EMBL/GenBank/DDBJ databases">
        <title>Genome sequencing of Vitellibacter vladivostokensis KMM 3516.</title>
        <authorList>
            <person name="Thevarajoo S."/>
            <person name="Selvaratnam C."/>
            <person name="Goh K.M."/>
            <person name="Chong C.S."/>
        </authorList>
    </citation>
    <scope>NUCLEOTIDE SEQUENCE [LARGE SCALE GENOMIC DNA]</scope>
    <source>
        <strain evidence="1 2">KMM 3516</strain>
    </source>
</reference>
<evidence type="ECO:0000313" key="1">
    <source>
        <dbReference type="EMBL" id="KJJ38221.1"/>
    </source>
</evidence>
<keyword evidence="2" id="KW-1185">Reference proteome</keyword>
<gene>
    <name evidence="1" type="ORF">MB09_09170</name>
</gene>
<dbReference type="SUPFAM" id="SSF50242">
    <property type="entry name" value="TIMP-like"/>
    <property type="match status" value="1"/>
</dbReference>
<accession>A0ABR5DHG4</accession>
<dbReference type="EMBL" id="JSVU01000005">
    <property type="protein sequence ID" value="KJJ38221.1"/>
    <property type="molecule type" value="Genomic_DNA"/>
</dbReference>
<dbReference type="Proteomes" id="UP000033497">
    <property type="component" value="Unassembled WGS sequence"/>
</dbReference>
<evidence type="ECO:0000313" key="2">
    <source>
        <dbReference type="Proteomes" id="UP000033497"/>
    </source>
</evidence>
<organism evidence="1 2">
    <name type="scientific">Aequorivita vladivostokensis</name>
    <dbReference type="NCBI Taxonomy" id="171194"/>
    <lineage>
        <taxon>Bacteria</taxon>
        <taxon>Pseudomonadati</taxon>
        <taxon>Bacteroidota</taxon>
        <taxon>Flavobacteriia</taxon>
        <taxon>Flavobacteriales</taxon>
        <taxon>Flavobacteriaceae</taxon>
        <taxon>Aequorivita</taxon>
    </lineage>
</organism>
<name>A0ABR5DHG4_9FLAO</name>
<dbReference type="RefSeq" id="WP_045080599.1">
    <property type="nucleotide sequence ID" value="NZ_JSVU01000005.1"/>
</dbReference>
<dbReference type="Gene3D" id="2.40.50.120">
    <property type="match status" value="1"/>
</dbReference>
<evidence type="ECO:0008006" key="3">
    <source>
        <dbReference type="Google" id="ProtNLM"/>
    </source>
</evidence>
<comment type="caution">
    <text evidence="1">The sequence shown here is derived from an EMBL/GenBank/DDBJ whole genome shotgun (WGS) entry which is preliminary data.</text>
</comment>
<dbReference type="InterPro" id="IPR008993">
    <property type="entry name" value="TIMP-like_OB-fold"/>
</dbReference>
<dbReference type="PROSITE" id="PS51257">
    <property type="entry name" value="PROKAR_LIPOPROTEIN"/>
    <property type="match status" value="1"/>
</dbReference>